<dbReference type="Proteomes" id="UP001462961">
    <property type="component" value="Unassembled WGS sequence"/>
</dbReference>
<accession>A0ABV0E8M4</accession>
<name>A0ABV0E8M4_9BURK</name>
<proteinExistence type="predicted"/>
<comment type="caution">
    <text evidence="1">The sequence shown here is derived from an EMBL/GenBank/DDBJ whole genome shotgun (WGS) entry which is preliminary data.</text>
</comment>
<organism evidence="1 2">
    <name type="scientific">Paraburkholderia caribensis</name>
    <dbReference type="NCBI Taxonomy" id="75105"/>
    <lineage>
        <taxon>Bacteria</taxon>
        <taxon>Pseudomonadati</taxon>
        <taxon>Pseudomonadota</taxon>
        <taxon>Betaproteobacteria</taxon>
        <taxon>Burkholderiales</taxon>
        <taxon>Burkholderiaceae</taxon>
        <taxon>Paraburkholderia</taxon>
    </lineage>
</organism>
<gene>
    <name evidence="1" type="ORF">VOI32_37790</name>
</gene>
<dbReference type="RefSeq" id="WP_012406436.1">
    <property type="nucleotide sequence ID" value="NZ_JAKUCO010000087.1"/>
</dbReference>
<reference evidence="1 2" key="1">
    <citation type="submission" date="2024-01" db="EMBL/GenBank/DDBJ databases">
        <title>The diversity of rhizobia nodulating Mimosa spp. in eleven states of Brazil covering several biomes is determined by host plant, location, and edaphic factors.</title>
        <authorList>
            <person name="Rouws L."/>
            <person name="Barauna A."/>
            <person name="Beukes C."/>
            <person name="De Faria S.M."/>
            <person name="Gross E."/>
            <person name="Dos Reis Junior F.B."/>
            <person name="Simon M."/>
            <person name="Maluk M."/>
            <person name="Odee D.W."/>
            <person name="Kenicer G."/>
            <person name="Young J.P.W."/>
            <person name="Reis V.M."/>
            <person name="Zilli J."/>
            <person name="James E.K."/>
        </authorList>
    </citation>
    <scope>NUCLEOTIDE SEQUENCE [LARGE SCALE GENOMIC DNA]</scope>
    <source>
        <strain evidence="1 2">JHI1651</strain>
    </source>
</reference>
<dbReference type="EMBL" id="JAYLVJ010000083">
    <property type="protein sequence ID" value="MEO1759617.1"/>
    <property type="molecule type" value="Genomic_DNA"/>
</dbReference>
<evidence type="ECO:0000313" key="1">
    <source>
        <dbReference type="EMBL" id="MEO1759617.1"/>
    </source>
</evidence>
<sequence>MQPSFPQVLHCLGTRLIDAAKLQLRLYCSGILFRSDRGLVHVVVARKCSLQFSQNVRGGSHNIVTYRWIGSVNIFNCIEVSKKLFKTSFTLFTPIGIEVILKSHADKFNFSGRRDVKYEIRNCKQTDNEGRLCGVGNENVYVVISFAFKGDCNV</sequence>
<keyword evidence="2" id="KW-1185">Reference proteome</keyword>
<evidence type="ECO:0000313" key="2">
    <source>
        <dbReference type="Proteomes" id="UP001462961"/>
    </source>
</evidence>
<protein>
    <submittedName>
        <fullName evidence="1">Uncharacterized protein</fullName>
    </submittedName>
</protein>